<name>A0ABS5F9B1_9PROT</name>
<comment type="caution">
    <text evidence="1">The sequence shown here is derived from an EMBL/GenBank/DDBJ whole genome shotgun (WGS) entry which is preliminary data.</text>
</comment>
<gene>
    <name evidence="1" type="ORF">GXW71_32665</name>
</gene>
<protein>
    <recommendedName>
        <fullName evidence="3">Portal protein</fullName>
    </recommendedName>
</protein>
<accession>A0ABS5F9B1</accession>
<dbReference type="RefSeq" id="WP_211857876.1">
    <property type="nucleotide sequence ID" value="NZ_JAAGBB010000085.1"/>
</dbReference>
<evidence type="ECO:0000313" key="2">
    <source>
        <dbReference type="Proteomes" id="UP001196870"/>
    </source>
</evidence>
<dbReference type="EMBL" id="JAAGBB010000085">
    <property type="protein sequence ID" value="MBR0669149.1"/>
    <property type="molecule type" value="Genomic_DNA"/>
</dbReference>
<proteinExistence type="predicted"/>
<evidence type="ECO:0000313" key="1">
    <source>
        <dbReference type="EMBL" id="MBR0669149.1"/>
    </source>
</evidence>
<sequence length="822" mass="88905">MAAQHRSRLGDIVAVLPPKVLGGMRAALGAAAEAILAAPDAGPPAAAPDAAALEAAGPEPLTPEDIRALVRGGYADAADAIDSHQAPERQRAQDYYDGLIHDRQERREQAEDLRGRSTVVAREVADIVHQMLPGLIRIFTSGERVVEFVPHGPEDEAMAEQMTDYVGYCINADGNSWFATLHDAVHDALLKKTGIVKWWWDEAVRVEELDYTGLDPLTEARLLADPAIEVLERVETETTVKGSAPYPAGAAPGAMVPAAAGAPGGTAGNPPVAGAPPALPAMGMVGLPDPLSIAIDLRVRRTVRRGVLRLMAVPPEEFIIARDARDIEGASYCAHRSLERISDLVARGAGDVETLARHATAEADFALNDEATQRDPARALPFDQSSIDRSAWRVLHIEHFIRCDADGDGIAELHRVCTVGDDCELVLSDEVVPEVPMALGSPVRQPHRVIGSSIADQTLDLQDLKTGILRSVMDSLAEALDPKMAVVEGQVNLDDVANNERGAIIRMKTPGAVQMLNLPFVGAEAMGVLAYVDEVKAQRTGITRASRGLDPEALQSATKVAVQNTIEASQERVEMIARTLAETLVKQVFRGVLRALVRHQDRPRMVRLRGRWVEIDPRVWDAEMDVSVNVALGRGPDSQRMAFLMMVLQQQQQILTTIGPDNPLVTIRQLRATLAEIVRLGGYKDANRFFLDPGAADDMAFRQKTQQARGQGAAPDPGAALAQAQIQNGRMEAEARIATSRLDAQVKLEAQRLEAWKAEREDDRERDRAEADILLRAYEMQLKHGAPVDLAAILALLERERLPPAAAMAPPPPSQPQSGAQA</sequence>
<dbReference type="InterPro" id="IPR056909">
    <property type="entry name" value="SU10_portal"/>
</dbReference>
<dbReference type="Pfam" id="PF23899">
    <property type="entry name" value="SU10_portal"/>
    <property type="match status" value="1"/>
</dbReference>
<organism evidence="1 2">
    <name type="scientific">Plastoroseomonas hellenica</name>
    <dbReference type="NCBI Taxonomy" id="2687306"/>
    <lineage>
        <taxon>Bacteria</taxon>
        <taxon>Pseudomonadati</taxon>
        <taxon>Pseudomonadota</taxon>
        <taxon>Alphaproteobacteria</taxon>
        <taxon>Acetobacterales</taxon>
        <taxon>Acetobacteraceae</taxon>
        <taxon>Plastoroseomonas</taxon>
    </lineage>
</organism>
<keyword evidence="2" id="KW-1185">Reference proteome</keyword>
<evidence type="ECO:0008006" key="3">
    <source>
        <dbReference type="Google" id="ProtNLM"/>
    </source>
</evidence>
<dbReference type="Proteomes" id="UP001196870">
    <property type="component" value="Unassembled WGS sequence"/>
</dbReference>
<reference evidence="2" key="1">
    <citation type="journal article" date="2021" name="Syst. Appl. Microbiol.">
        <title>Roseomonas hellenica sp. nov., isolated from roots of wild-growing Alkanna tinctoria.</title>
        <authorList>
            <person name="Rat A."/>
            <person name="Naranjo H.D."/>
            <person name="Lebbe L."/>
            <person name="Cnockaert M."/>
            <person name="Krigas N."/>
            <person name="Grigoriadou K."/>
            <person name="Maloupa E."/>
            <person name="Willems A."/>
        </authorList>
    </citation>
    <scope>NUCLEOTIDE SEQUENCE [LARGE SCALE GENOMIC DNA]</scope>
    <source>
        <strain evidence="2">LMG 31523</strain>
    </source>
</reference>